<dbReference type="InterPro" id="IPR029044">
    <property type="entry name" value="Nucleotide-diphossugar_trans"/>
</dbReference>
<keyword evidence="2" id="KW-0472">Membrane</keyword>
<dbReference type="CDD" id="cd00761">
    <property type="entry name" value="Glyco_tranf_GTA_type"/>
    <property type="match status" value="1"/>
</dbReference>
<dbReference type="RefSeq" id="WP_390226057.1">
    <property type="nucleotide sequence ID" value="NZ_JBHTAA010000015.1"/>
</dbReference>
<name>A0ABD5ZJI4_9EURY</name>
<protein>
    <submittedName>
        <fullName evidence="4">Glycosyltransferase</fullName>
        <ecNumber evidence="4">2.4.-.-</ecNumber>
    </submittedName>
</protein>
<dbReference type="PANTHER" id="PTHR43685:SF2">
    <property type="entry name" value="GLYCOSYLTRANSFERASE 2-LIKE DOMAIN-CONTAINING PROTEIN"/>
    <property type="match status" value="1"/>
</dbReference>
<dbReference type="Gene3D" id="3.90.550.10">
    <property type="entry name" value="Spore Coat Polysaccharide Biosynthesis Protein SpsA, Chain A"/>
    <property type="match status" value="1"/>
</dbReference>
<evidence type="ECO:0000259" key="3">
    <source>
        <dbReference type="Pfam" id="PF00535"/>
    </source>
</evidence>
<comment type="caution">
    <text evidence="4">The sequence shown here is derived from an EMBL/GenBank/DDBJ whole genome shotgun (WGS) entry which is preliminary data.</text>
</comment>
<keyword evidence="4" id="KW-0808">Transferase</keyword>
<keyword evidence="5" id="KW-1185">Reference proteome</keyword>
<dbReference type="AlphaFoldDB" id="A0ABD5ZJI4"/>
<gene>
    <name evidence="4" type="ORF">ACFQJC_17965</name>
</gene>
<evidence type="ECO:0000313" key="4">
    <source>
        <dbReference type="EMBL" id="MFC7205401.1"/>
    </source>
</evidence>
<keyword evidence="2" id="KW-1133">Transmembrane helix</keyword>
<dbReference type="PANTHER" id="PTHR43685">
    <property type="entry name" value="GLYCOSYLTRANSFERASE"/>
    <property type="match status" value="1"/>
</dbReference>
<dbReference type="EMBL" id="JBHTAA010000015">
    <property type="protein sequence ID" value="MFC7205401.1"/>
    <property type="molecule type" value="Genomic_DNA"/>
</dbReference>
<dbReference type="GO" id="GO:0016757">
    <property type="term" value="F:glycosyltransferase activity"/>
    <property type="evidence" value="ECO:0007669"/>
    <property type="project" value="UniProtKB-KW"/>
</dbReference>
<feature type="transmembrane region" description="Helical" evidence="2">
    <location>
        <begin position="240"/>
        <end position="262"/>
    </location>
</feature>
<dbReference type="Proteomes" id="UP001596481">
    <property type="component" value="Unassembled WGS sequence"/>
</dbReference>
<evidence type="ECO:0000256" key="1">
    <source>
        <dbReference type="SAM" id="MobiDB-lite"/>
    </source>
</evidence>
<feature type="region of interest" description="Disordered" evidence="1">
    <location>
        <begin position="1"/>
        <end position="21"/>
    </location>
</feature>
<evidence type="ECO:0000313" key="5">
    <source>
        <dbReference type="Proteomes" id="UP001596481"/>
    </source>
</evidence>
<sequence length="346" mass="38094">MSEMSPSADGQNRATGEATDPTISVVIPTLNEEENIETCLDSVFDALQDGPSFEVILVDSNSEDSTVERARQYPITVLQITEDDLTTPGAGRYVGWKVANGDLLLFVDGDMQLTGDWVRDAHDTIESEPNVSGVDGYLDRATSAERESVNAINGVMLYDAAVLDEVETFDPFLQGYEDIILGFQLRAAGYDLLRLPIVSATHARPYEISQLKRRWNNGYMYGLGQVVRKSLTSPKILKLLLIRNLMFVLFLLLFSVGVATFVVSRILFVGWVLMATSLFLADSLWEGPSFAAERWIRNGISWYGFCRGFLMTVRAPSEFPLDAVETIADGTTHGPGIESAPKVSAS</sequence>
<dbReference type="Pfam" id="PF00535">
    <property type="entry name" value="Glycos_transf_2"/>
    <property type="match status" value="1"/>
</dbReference>
<proteinExistence type="predicted"/>
<organism evidence="4 5">
    <name type="scientific">Haloferax namakaokahaiae</name>
    <dbReference type="NCBI Taxonomy" id="1748331"/>
    <lineage>
        <taxon>Archaea</taxon>
        <taxon>Methanobacteriati</taxon>
        <taxon>Methanobacteriota</taxon>
        <taxon>Stenosarchaea group</taxon>
        <taxon>Halobacteria</taxon>
        <taxon>Halobacteriales</taxon>
        <taxon>Haloferacaceae</taxon>
        <taxon>Haloferax</taxon>
    </lineage>
</organism>
<accession>A0ABD5ZJI4</accession>
<keyword evidence="2" id="KW-0812">Transmembrane</keyword>
<dbReference type="SUPFAM" id="SSF53448">
    <property type="entry name" value="Nucleotide-diphospho-sugar transferases"/>
    <property type="match status" value="1"/>
</dbReference>
<keyword evidence="4" id="KW-0328">Glycosyltransferase</keyword>
<evidence type="ECO:0000256" key="2">
    <source>
        <dbReference type="SAM" id="Phobius"/>
    </source>
</evidence>
<dbReference type="InterPro" id="IPR001173">
    <property type="entry name" value="Glyco_trans_2-like"/>
</dbReference>
<dbReference type="EC" id="2.4.-.-" evidence="4"/>
<dbReference type="InterPro" id="IPR050834">
    <property type="entry name" value="Glycosyltransf_2"/>
</dbReference>
<reference evidence="4 5" key="1">
    <citation type="journal article" date="2019" name="Int. J. Syst. Evol. Microbiol.">
        <title>The Global Catalogue of Microorganisms (GCM) 10K type strain sequencing project: providing services to taxonomists for standard genome sequencing and annotation.</title>
        <authorList>
            <consortium name="The Broad Institute Genomics Platform"/>
            <consortium name="The Broad Institute Genome Sequencing Center for Infectious Disease"/>
            <person name="Wu L."/>
            <person name="Ma J."/>
        </authorList>
    </citation>
    <scope>NUCLEOTIDE SEQUENCE [LARGE SCALE GENOMIC DNA]</scope>
    <source>
        <strain evidence="4 5">DSM 29988</strain>
    </source>
</reference>
<feature type="domain" description="Glycosyltransferase 2-like" evidence="3">
    <location>
        <begin position="24"/>
        <end position="130"/>
    </location>
</feature>
<feature type="compositionally biased region" description="Polar residues" evidence="1">
    <location>
        <begin position="1"/>
        <end position="14"/>
    </location>
</feature>